<dbReference type="GO" id="GO:0016787">
    <property type="term" value="F:hydrolase activity"/>
    <property type="evidence" value="ECO:0007669"/>
    <property type="project" value="UniProtKB-KW"/>
</dbReference>
<evidence type="ECO:0000313" key="2">
    <source>
        <dbReference type="EMBL" id="MFC4598327.1"/>
    </source>
</evidence>
<organism evidence="2 3">
    <name type="scientific">Cohnella hongkongensis</name>
    <dbReference type="NCBI Taxonomy" id="178337"/>
    <lineage>
        <taxon>Bacteria</taxon>
        <taxon>Bacillati</taxon>
        <taxon>Bacillota</taxon>
        <taxon>Bacilli</taxon>
        <taxon>Bacillales</taxon>
        <taxon>Paenibacillaceae</taxon>
        <taxon>Cohnella</taxon>
    </lineage>
</organism>
<dbReference type="InterPro" id="IPR052043">
    <property type="entry name" value="PolySaccharide_Degr_Enz"/>
</dbReference>
<dbReference type="EMBL" id="JBHSEP010000004">
    <property type="protein sequence ID" value="MFC4598327.1"/>
    <property type="molecule type" value="Genomic_DNA"/>
</dbReference>
<dbReference type="InterPro" id="IPR008928">
    <property type="entry name" value="6-hairpin_glycosidase_sf"/>
</dbReference>
<dbReference type="PANTHER" id="PTHR33886">
    <property type="entry name" value="UNSATURATED RHAMNOGALACTURONAN HYDROLASE (EUROFUNG)"/>
    <property type="match status" value="1"/>
</dbReference>
<dbReference type="Proteomes" id="UP001596028">
    <property type="component" value="Unassembled WGS sequence"/>
</dbReference>
<dbReference type="RefSeq" id="WP_378094452.1">
    <property type="nucleotide sequence ID" value="NZ_JBHSEP010000004.1"/>
</dbReference>
<dbReference type="Gene3D" id="1.50.10.10">
    <property type="match status" value="1"/>
</dbReference>
<name>A0ABV9FBV1_9BACL</name>
<proteinExistence type="predicted"/>
<dbReference type="InterPro" id="IPR010905">
    <property type="entry name" value="Glyco_hydro_88"/>
</dbReference>
<sequence>MEREHSGGTPRSPVEWGTAICDTIMAAYAPEELPPAGRWHYHQGVFLSGMEKLLELGAGGSSYESYIRGYADALIDPEGNFLFARDELDSIQAGLLLFRLDRRTGDRRYRIAANRLRALYGTLNRTAEGGFWHKDKYPGQMWLDGLYMGGVYALKYAAEYGDDRLVDLALEQERLMRRHMRDARTGLLFHAWDEKKRMPWADPETGCSPELWGRSLGWYGLALAEFLELLPQEHAGRGELEQELAAFANAVVRYQDEESGLWYQIVDKGERADNWLETSCSSLFVYTLARAAGRGLPVSDACRAAAGKGFRGLVRTLRTDGRVVVLPDICIGTSAGDYAHYAGRPKSGNDLHGVGAFVMACAAMAAMAEAASGGDPIGGSAGLP</sequence>
<dbReference type="SUPFAM" id="SSF48208">
    <property type="entry name" value="Six-hairpin glycosidases"/>
    <property type="match status" value="1"/>
</dbReference>
<dbReference type="InterPro" id="IPR012341">
    <property type="entry name" value="6hp_glycosidase-like_sf"/>
</dbReference>
<evidence type="ECO:0000256" key="1">
    <source>
        <dbReference type="ARBA" id="ARBA00022801"/>
    </source>
</evidence>
<keyword evidence="1 2" id="KW-0378">Hydrolase</keyword>
<reference evidence="3" key="1">
    <citation type="journal article" date="2019" name="Int. J. Syst. Evol. Microbiol.">
        <title>The Global Catalogue of Microorganisms (GCM) 10K type strain sequencing project: providing services to taxonomists for standard genome sequencing and annotation.</title>
        <authorList>
            <consortium name="The Broad Institute Genomics Platform"/>
            <consortium name="The Broad Institute Genome Sequencing Center for Infectious Disease"/>
            <person name="Wu L."/>
            <person name="Ma J."/>
        </authorList>
    </citation>
    <scope>NUCLEOTIDE SEQUENCE [LARGE SCALE GENOMIC DNA]</scope>
    <source>
        <strain evidence="3">CCUG 49571</strain>
    </source>
</reference>
<keyword evidence="3" id="KW-1185">Reference proteome</keyword>
<gene>
    <name evidence="2" type="ORF">ACFO3S_08735</name>
</gene>
<dbReference type="Pfam" id="PF07470">
    <property type="entry name" value="Glyco_hydro_88"/>
    <property type="match status" value="1"/>
</dbReference>
<evidence type="ECO:0000313" key="3">
    <source>
        <dbReference type="Proteomes" id="UP001596028"/>
    </source>
</evidence>
<protein>
    <submittedName>
        <fullName evidence="2">Glycoside hydrolase family 105 protein</fullName>
    </submittedName>
</protein>
<dbReference type="PANTHER" id="PTHR33886:SF8">
    <property type="entry name" value="UNSATURATED RHAMNOGALACTURONAN HYDROLASE (EUROFUNG)"/>
    <property type="match status" value="1"/>
</dbReference>
<accession>A0ABV9FBV1</accession>
<comment type="caution">
    <text evidence="2">The sequence shown here is derived from an EMBL/GenBank/DDBJ whole genome shotgun (WGS) entry which is preliminary data.</text>
</comment>